<feature type="domain" description="RRM" evidence="4">
    <location>
        <begin position="106"/>
        <end position="183"/>
    </location>
</feature>
<dbReference type="AlphaFoldDB" id="A0A165RB47"/>
<feature type="compositionally biased region" description="Basic residues" evidence="3">
    <location>
        <begin position="253"/>
        <end position="265"/>
    </location>
</feature>
<dbReference type="SMART" id="SM00360">
    <property type="entry name" value="RRM"/>
    <property type="match status" value="1"/>
</dbReference>
<dbReference type="GO" id="GO:0003729">
    <property type="term" value="F:mRNA binding"/>
    <property type="evidence" value="ECO:0007669"/>
    <property type="project" value="TreeGrafter"/>
</dbReference>
<dbReference type="GO" id="GO:0005634">
    <property type="term" value="C:nucleus"/>
    <property type="evidence" value="ECO:0007669"/>
    <property type="project" value="TreeGrafter"/>
</dbReference>
<evidence type="ECO:0000259" key="4">
    <source>
        <dbReference type="PROSITE" id="PS50102"/>
    </source>
</evidence>
<dbReference type="Proteomes" id="UP000076761">
    <property type="component" value="Unassembled WGS sequence"/>
</dbReference>
<evidence type="ECO:0000313" key="6">
    <source>
        <dbReference type="Proteomes" id="UP000076761"/>
    </source>
</evidence>
<name>A0A165RB47_9AGAM</name>
<evidence type="ECO:0000313" key="5">
    <source>
        <dbReference type="EMBL" id="KZT23560.1"/>
    </source>
</evidence>
<feature type="compositionally biased region" description="Basic and acidic residues" evidence="3">
    <location>
        <begin position="38"/>
        <end position="56"/>
    </location>
</feature>
<dbReference type="Gene3D" id="3.30.70.330">
    <property type="match status" value="1"/>
</dbReference>
<dbReference type="SUPFAM" id="SSF54928">
    <property type="entry name" value="RNA-binding domain, RBD"/>
    <property type="match status" value="1"/>
</dbReference>
<proteinExistence type="predicted"/>
<feature type="region of interest" description="Disordered" evidence="3">
    <location>
        <begin position="233"/>
        <end position="276"/>
    </location>
</feature>
<reference evidence="5 6" key="1">
    <citation type="journal article" date="2016" name="Mol. Biol. Evol.">
        <title>Comparative Genomics of Early-Diverging Mushroom-Forming Fungi Provides Insights into the Origins of Lignocellulose Decay Capabilities.</title>
        <authorList>
            <person name="Nagy L.G."/>
            <person name="Riley R."/>
            <person name="Tritt A."/>
            <person name="Adam C."/>
            <person name="Daum C."/>
            <person name="Floudas D."/>
            <person name="Sun H."/>
            <person name="Yadav J.S."/>
            <person name="Pangilinan J."/>
            <person name="Larsson K.H."/>
            <person name="Matsuura K."/>
            <person name="Barry K."/>
            <person name="Labutti K."/>
            <person name="Kuo R."/>
            <person name="Ohm R.A."/>
            <person name="Bhattacharya S.S."/>
            <person name="Shirouzu T."/>
            <person name="Yoshinaga Y."/>
            <person name="Martin F.M."/>
            <person name="Grigoriev I.V."/>
            <person name="Hibbett D.S."/>
        </authorList>
    </citation>
    <scope>NUCLEOTIDE SEQUENCE [LARGE SCALE GENOMIC DNA]</scope>
    <source>
        <strain evidence="5 6">HHB14362 ss-1</strain>
    </source>
</reference>
<gene>
    <name evidence="5" type="ORF">NEOLEDRAFT_1136346</name>
</gene>
<dbReference type="InterPro" id="IPR051229">
    <property type="entry name" value="ALYREF_mRNA_export"/>
</dbReference>
<sequence>MASLLERISLPDGVGPVRAKNTNRASPYNRNVRPPKGNPDEPWQHDLFDNPNADKRSLSARLSTGSVQPPKMNFGMADKALKDALGVERSNSAGDISIKGASMRGNVVQVTGLVKGTTAADVEAIFKRCGAITKSTVVQTPSPNGDVTVRLTYKNAQDAQAAVKKFNGQQADGKTLHVKIVGGVNATLGGRLGLAVVDGSVDVLMDTDSGANSGSKMRSDSIIASDSRATVLIAPPGADPREYAQSQGSGRGRGGRGRGGRRRGGGRGGAAAMDVD</sequence>
<protein>
    <recommendedName>
        <fullName evidence="4">RRM domain-containing protein</fullName>
    </recommendedName>
</protein>
<feature type="region of interest" description="Disordered" evidence="3">
    <location>
        <begin position="12"/>
        <end position="56"/>
    </location>
</feature>
<feature type="compositionally biased region" description="Polar residues" evidence="3">
    <location>
        <begin position="20"/>
        <end position="29"/>
    </location>
</feature>
<dbReference type="InterPro" id="IPR012677">
    <property type="entry name" value="Nucleotide-bd_a/b_plait_sf"/>
</dbReference>
<dbReference type="PANTHER" id="PTHR19965">
    <property type="entry name" value="RNA AND EXPORT FACTOR BINDING PROTEIN"/>
    <property type="match status" value="1"/>
</dbReference>
<dbReference type="InterPro" id="IPR035979">
    <property type="entry name" value="RBD_domain_sf"/>
</dbReference>
<organism evidence="5 6">
    <name type="scientific">Neolentinus lepideus HHB14362 ss-1</name>
    <dbReference type="NCBI Taxonomy" id="1314782"/>
    <lineage>
        <taxon>Eukaryota</taxon>
        <taxon>Fungi</taxon>
        <taxon>Dikarya</taxon>
        <taxon>Basidiomycota</taxon>
        <taxon>Agaricomycotina</taxon>
        <taxon>Agaricomycetes</taxon>
        <taxon>Gloeophyllales</taxon>
        <taxon>Gloeophyllaceae</taxon>
        <taxon>Neolentinus</taxon>
    </lineage>
</organism>
<dbReference type="STRING" id="1314782.A0A165RB47"/>
<dbReference type="EMBL" id="KV425584">
    <property type="protein sequence ID" value="KZT23560.1"/>
    <property type="molecule type" value="Genomic_DNA"/>
</dbReference>
<dbReference type="InParanoid" id="A0A165RB47"/>
<dbReference type="InterPro" id="IPR000504">
    <property type="entry name" value="RRM_dom"/>
</dbReference>
<evidence type="ECO:0000256" key="1">
    <source>
        <dbReference type="ARBA" id="ARBA00022884"/>
    </source>
</evidence>
<dbReference type="Pfam" id="PF00076">
    <property type="entry name" value="RRM_1"/>
    <property type="match status" value="1"/>
</dbReference>
<keyword evidence="1 2" id="KW-0694">RNA-binding</keyword>
<dbReference type="OrthoDB" id="6159137at2759"/>
<evidence type="ECO:0000256" key="2">
    <source>
        <dbReference type="PROSITE-ProRule" id="PRU00176"/>
    </source>
</evidence>
<dbReference type="CDD" id="cd00590">
    <property type="entry name" value="RRM_SF"/>
    <property type="match status" value="1"/>
</dbReference>
<keyword evidence="6" id="KW-1185">Reference proteome</keyword>
<evidence type="ECO:0000256" key="3">
    <source>
        <dbReference type="SAM" id="MobiDB-lite"/>
    </source>
</evidence>
<dbReference type="PANTHER" id="PTHR19965:SF82">
    <property type="entry name" value="THO COMPLEX SUBUNIT 4"/>
    <property type="match status" value="1"/>
</dbReference>
<dbReference type="PROSITE" id="PS50102">
    <property type="entry name" value="RRM"/>
    <property type="match status" value="1"/>
</dbReference>
<accession>A0A165RB47</accession>